<feature type="domain" description="Glycine zipper 2TM" evidence="3">
    <location>
        <begin position="96"/>
        <end position="136"/>
    </location>
</feature>
<evidence type="ECO:0000313" key="4">
    <source>
        <dbReference type="EMBL" id="BCD96937.1"/>
    </source>
</evidence>
<evidence type="ECO:0000259" key="3">
    <source>
        <dbReference type="Pfam" id="PF05433"/>
    </source>
</evidence>
<name>A0AAN1WG16_9GAMM</name>
<dbReference type="PANTHER" id="PTHR35603">
    <property type="match status" value="1"/>
</dbReference>
<proteinExistence type="predicted"/>
<dbReference type="InterPro" id="IPR008816">
    <property type="entry name" value="Gly_zipper_2TM_dom"/>
</dbReference>
<gene>
    <name evidence="4" type="ORF">MARGE09_P1137</name>
</gene>
<dbReference type="KEGG" id="marq:MARGE09_P1137"/>
<dbReference type="GO" id="GO:0019867">
    <property type="term" value="C:outer membrane"/>
    <property type="evidence" value="ECO:0007669"/>
    <property type="project" value="InterPro"/>
</dbReference>
<sequence>MLNRVINAATHRPYRALRSVTLALGAIGISTMPLAGLAEHAPAEGASIIDTARVFSSVPVYTTIKEVEPRQECWVETIAQEHYIPPEPARYNNAPVIVGGVIGGALGHAVGHGRSNKKLGAVVGSVLGAAVGHSVGNKPYQSRREGYTEVSYRDVERCKTVEQTSTRRVFEGYDVTYEYRGNVYTTRMASSPGKELQLAVQFTPIES</sequence>
<keyword evidence="5" id="KW-1185">Reference proteome</keyword>
<organism evidence="4 5">
    <name type="scientific">Marinagarivorans cellulosilyticus</name>
    <dbReference type="NCBI Taxonomy" id="2721545"/>
    <lineage>
        <taxon>Bacteria</taxon>
        <taxon>Pseudomonadati</taxon>
        <taxon>Pseudomonadota</taxon>
        <taxon>Gammaproteobacteria</taxon>
        <taxon>Cellvibrionales</taxon>
        <taxon>Cellvibrionaceae</taxon>
        <taxon>Marinagarivorans</taxon>
    </lineage>
</organism>
<reference evidence="4 5" key="1">
    <citation type="journal article" date="2022" name="IScience">
        <title>An ultrasensitive nanofiber-based assay for enzymatic hydrolysis and deep-sea microbial degradation of cellulose.</title>
        <authorList>
            <person name="Tsudome M."/>
            <person name="Tachioka M."/>
            <person name="Miyazaki M."/>
            <person name="Uchimura K."/>
            <person name="Tsuda M."/>
            <person name="Takaki Y."/>
            <person name="Deguchi S."/>
        </authorList>
    </citation>
    <scope>NUCLEOTIDE SEQUENCE [LARGE SCALE GENOMIC DNA]</scope>
    <source>
        <strain evidence="4 5">GE09</strain>
    </source>
</reference>
<accession>A0AAN1WG16</accession>
<dbReference type="PANTHER" id="PTHR35603:SF2">
    <property type="entry name" value="OUTER MEMBRANE LIPOPROTEIN"/>
    <property type="match status" value="1"/>
</dbReference>
<dbReference type="InterPro" id="IPR051407">
    <property type="entry name" value="Bact_OM_lipoprot/Surf_antigen"/>
</dbReference>
<evidence type="ECO:0000313" key="5">
    <source>
        <dbReference type="Proteomes" id="UP001320119"/>
    </source>
</evidence>
<protein>
    <recommendedName>
        <fullName evidence="3">Glycine zipper 2TM domain-containing protein</fullName>
    </recommendedName>
</protein>
<dbReference type="Pfam" id="PF05433">
    <property type="entry name" value="Rick_17kDa_Anti"/>
    <property type="match status" value="1"/>
</dbReference>
<dbReference type="Proteomes" id="UP001320119">
    <property type="component" value="Chromosome"/>
</dbReference>
<evidence type="ECO:0000256" key="2">
    <source>
        <dbReference type="ARBA" id="ARBA00023136"/>
    </source>
</evidence>
<evidence type="ECO:0000256" key="1">
    <source>
        <dbReference type="ARBA" id="ARBA00004370"/>
    </source>
</evidence>
<dbReference type="RefSeq" id="WP_236986420.1">
    <property type="nucleotide sequence ID" value="NZ_AP023086.1"/>
</dbReference>
<keyword evidence="2" id="KW-0472">Membrane</keyword>
<comment type="subcellular location">
    <subcellularLocation>
        <location evidence="1">Membrane</location>
    </subcellularLocation>
</comment>
<dbReference type="AlphaFoldDB" id="A0AAN1WG16"/>
<dbReference type="EMBL" id="AP023086">
    <property type="protein sequence ID" value="BCD96937.1"/>
    <property type="molecule type" value="Genomic_DNA"/>
</dbReference>